<feature type="transmembrane region" description="Helical" evidence="5">
    <location>
        <begin position="6"/>
        <end position="25"/>
    </location>
</feature>
<evidence type="ECO:0000259" key="6">
    <source>
        <dbReference type="Pfam" id="PF07298"/>
    </source>
</evidence>
<evidence type="ECO:0000313" key="8">
    <source>
        <dbReference type="Proteomes" id="UP001302429"/>
    </source>
</evidence>
<feature type="transmembrane region" description="Helical" evidence="5">
    <location>
        <begin position="69"/>
        <end position="89"/>
    </location>
</feature>
<keyword evidence="3 5" id="KW-1133">Transmembrane helix</keyword>
<evidence type="ECO:0000313" key="7">
    <source>
        <dbReference type="EMBL" id="WOE76523.1"/>
    </source>
</evidence>
<reference evidence="7 8" key="1">
    <citation type="submission" date="2023-10" db="EMBL/GenBank/DDBJ databases">
        <title>Complete genome sequence of a Sphingomonadaceae bacterium.</title>
        <authorList>
            <person name="Yan C."/>
        </authorList>
    </citation>
    <scope>NUCLEOTIDE SEQUENCE [LARGE SCALE GENOMIC DNA]</scope>
    <source>
        <strain evidence="7 8">SCSIO 66989</strain>
    </source>
</reference>
<keyword evidence="2 5" id="KW-0812">Transmembrane</keyword>
<dbReference type="InterPro" id="IPR009915">
    <property type="entry name" value="NnrU_dom"/>
</dbReference>
<dbReference type="Pfam" id="PF07298">
    <property type="entry name" value="NnrU"/>
    <property type="match status" value="1"/>
</dbReference>
<dbReference type="EMBL" id="CP136594">
    <property type="protein sequence ID" value="WOE76523.1"/>
    <property type="molecule type" value="Genomic_DNA"/>
</dbReference>
<feature type="transmembrane region" description="Helical" evidence="5">
    <location>
        <begin position="142"/>
        <end position="159"/>
    </location>
</feature>
<accession>A0AA97FB41</accession>
<evidence type="ECO:0000256" key="2">
    <source>
        <dbReference type="ARBA" id="ARBA00022692"/>
    </source>
</evidence>
<gene>
    <name evidence="7" type="ORF">RB602_07355</name>
</gene>
<organism evidence="7 8">
    <name type="scientific">Alterisphingorhabdus coralli</name>
    <dbReference type="NCBI Taxonomy" id="3071408"/>
    <lineage>
        <taxon>Bacteria</taxon>
        <taxon>Pseudomonadati</taxon>
        <taxon>Pseudomonadota</taxon>
        <taxon>Alphaproteobacteria</taxon>
        <taxon>Sphingomonadales</taxon>
        <taxon>Sphingomonadaceae</taxon>
        <taxon>Alterisphingorhabdus (ex Yan et al. 2024)</taxon>
    </lineage>
</organism>
<evidence type="ECO:0000256" key="5">
    <source>
        <dbReference type="SAM" id="Phobius"/>
    </source>
</evidence>
<evidence type="ECO:0000256" key="4">
    <source>
        <dbReference type="ARBA" id="ARBA00023136"/>
    </source>
</evidence>
<dbReference type="KEGG" id="acoa:RB602_07355"/>
<dbReference type="GO" id="GO:0016020">
    <property type="term" value="C:membrane"/>
    <property type="evidence" value="ECO:0007669"/>
    <property type="project" value="UniProtKB-SubCell"/>
</dbReference>
<comment type="subcellular location">
    <subcellularLocation>
        <location evidence="1">Membrane</location>
        <topology evidence="1">Multi-pass membrane protein</topology>
    </subcellularLocation>
</comment>
<feature type="domain" description="NnrU" evidence="6">
    <location>
        <begin position="7"/>
        <end position="213"/>
    </location>
</feature>
<sequence>MDYGLQLIIGSVGFVATHLLLSHLLRERLLGMLGAIGYQIVYSIIAFATLGLAIYAYRALPATSNLWPVAPWMQVVTAFLMFCASVLFVGSVQKNPAMPAPQAGEYAELPPHGVFKITRHPMMWAFALWAVAHILARPTEANLWLMGSVGVLALVGAAGQDKRKAKEMGLHWQHWQAKTSFLPFGKGLATPGSGIILLGIVVWLLASWAHHGLGYSMVSPWTNIWGVAAP</sequence>
<dbReference type="Proteomes" id="UP001302429">
    <property type="component" value="Chromosome"/>
</dbReference>
<keyword evidence="4 5" id="KW-0472">Membrane</keyword>
<evidence type="ECO:0000256" key="1">
    <source>
        <dbReference type="ARBA" id="ARBA00004141"/>
    </source>
</evidence>
<dbReference type="RefSeq" id="WP_317084289.1">
    <property type="nucleotide sequence ID" value="NZ_CP136594.1"/>
</dbReference>
<dbReference type="Gene3D" id="1.20.120.1630">
    <property type="match status" value="1"/>
</dbReference>
<feature type="transmembrane region" description="Helical" evidence="5">
    <location>
        <begin position="188"/>
        <end position="209"/>
    </location>
</feature>
<dbReference type="AlphaFoldDB" id="A0AA97FB41"/>
<proteinExistence type="predicted"/>
<feature type="transmembrane region" description="Helical" evidence="5">
    <location>
        <begin position="37"/>
        <end position="57"/>
    </location>
</feature>
<evidence type="ECO:0000256" key="3">
    <source>
        <dbReference type="ARBA" id="ARBA00022989"/>
    </source>
</evidence>
<name>A0AA97FB41_9SPHN</name>
<keyword evidence="8" id="KW-1185">Reference proteome</keyword>
<protein>
    <submittedName>
        <fullName evidence="7">NnrU family protein</fullName>
    </submittedName>
</protein>